<organism evidence="1 2">
    <name type="scientific">Aspergillus sclerotialis</name>
    <dbReference type="NCBI Taxonomy" id="2070753"/>
    <lineage>
        <taxon>Eukaryota</taxon>
        <taxon>Fungi</taxon>
        <taxon>Dikarya</taxon>
        <taxon>Ascomycota</taxon>
        <taxon>Pezizomycotina</taxon>
        <taxon>Eurotiomycetes</taxon>
        <taxon>Eurotiomycetidae</taxon>
        <taxon>Eurotiales</taxon>
        <taxon>Aspergillaceae</taxon>
        <taxon>Aspergillus</taxon>
        <taxon>Aspergillus subgen. Polypaecilum</taxon>
    </lineage>
</organism>
<evidence type="ECO:0000313" key="2">
    <source>
        <dbReference type="Proteomes" id="UP000266188"/>
    </source>
</evidence>
<sequence>MDKFSKATHLIPGKSDYIAIVRTEDVMIVGLWKLMKQGEGRRWLSSSWCSRRRDFWGPNKNLLPSWIPIAGSAEVSAVLVPGLLFLEVTKGHATKLLSGLIMRPPFIFVSVVALGRSSSRAFSKLVRGILVGECSGD</sequence>
<accession>A0A3A2Z905</accession>
<keyword evidence="2" id="KW-1185">Reference proteome</keyword>
<dbReference type="EMBL" id="MVGC01000390">
    <property type="protein sequence ID" value="RJE19589.1"/>
    <property type="molecule type" value="Genomic_DNA"/>
</dbReference>
<dbReference type="Proteomes" id="UP000266188">
    <property type="component" value="Unassembled WGS sequence"/>
</dbReference>
<reference evidence="2" key="1">
    <citation type="submission" date="2017-02" db="EMBL/GenBank/DDBJ databases">
        <authorList>
            <person name="Tafer H."/>
            <person name="Lopandic K."/>
        </authorList>
    </citation>
    <scope>NUCLEOTIDE SEQUENCE [LARGE SCALE GENOMIC DNA]</scope>
    <source>
        <strain evidence="2">CBS 366.77</strain>
    </source>
</reference>
<evidence type="ECO:0000313" key="1">
    <source>
        <dbReference type="EMBL" id="RJE19589.1"/>
    </source>
</evidence>
<gene>
    <name evidence="1" type="ORF">PHISCL_08079</name>
</gene>
<comment type="caution">
    <text evidence="1">The sequence shown here is derived from an EMBL/GenBank/DDBJ whole genome shotgun (WGS) entry which is preliminary data.</text>
</comment>
<protein>
    <submittedName>
        <fullName evidence="1">Uncharacterized protein</fullName>
    </submittedName>
</protein>
<dbReference type="AlphaFoldDB" id="A0A3A2Z905"/>
<name>A0A3A2Z905_9EURO</name>
<proteinExistence type="predicted"/>